<evidence type="ECO:0000313" key="2">
    <source>
        <dbReference type="EMBL" id="MBE1573071.1"/>
    </source>
</evidence>
<keyword evidence="1" id="KW-0732">Signal</keyword>
<evidence type="ECO:0000256" key="1">
    <source>
        <dbReference type="SAM" id="SignalP"/>
    </source>
</evidence>
<evidence type="ECO:0000313" key="3">
    <source>
        <dbReference type="Proteomes" id="UP000656548"/>
    </source>
</evidence>
<proteinExistence type="predicted"/>
<protein>
    <recommendedName>
        <fullName evidence="4">Secreted protein</fullName>
    </recommendedName>
</protein>
<keyword evidence="3" id="KW-1185">Reference proteome</keyword>
<feature type="signal peptide" evidence="1">
    <location>
        <begin position="1"/>
        <end position="26"/>
    </location>
</feature>
<evidence type="ECO:0008006" key="4">
    <source>
        <dbReference type="Google" id="ProtNLM"/>
    </source>
</evidence>
<dbReference type="Pfam" id="PF19882">
    <property type="entry name" value="DUF6355"/>
    <property type="match status" value="1"/>
</dbReference>
<feature type="chain" id="PRO_5046462640" description="Secreted protein" evidence="1">
    <location>
        <begin position="27"/>
        <end position="101"/>
    </location>
</feature>
<sequence length="101" mass="10673">MRFLKASAVVASAAAGLIFAGTSAIAAPAESAPSAEPAAMEVCGFYENHVTAFYAHCADSCIWIVVDYESGPNQYKQILQRGTVDIGGARDVNNAWYSHVC</sequence>
<comment type="caution">
    <text evidence="2">The sequence shown here is derived from an EMBL/GenBank/DDBJ whole genome shotgun (WGS) entry which is preliminary data.</text>
</comment>
<dbReference type="Proteomes" id="UP000656548">
    <property type="component" value="Unassembled WGS sequence"/>
</dbReference>
<organism evidence="2 3">
    <name type="scientific">Amycolatopsis roodepoortensis</name>
    <dbReference type="NCBI Taxonomy" id="700274"/>
    <lineage>
        <taxon>Bacteria</taxon>
        <taxon>Bacillati</taxon>
        <taxon>Actinomycetota</taxon>
        <taxon>Actinomycetes</taxon>
        <taxon>Pseudonocardiales</taxon>
        <taxon>Pseudonocardiaceae</taxon>
        <taxon>Amycolatopsis</taxon>
    </lineage>
</organism>
<dbReference type="InterPro" id="IPR045935">
    <property type="entry name" value="DUF6355"/>
</dbReference>
<name>A0ABR9KY82_9PSEU</name>
<dbReference type="RefSeq" id="WP_192740972.1">
    <property type="nucleotide sequence ID" value="NZ_JADBEJ010000001.1"/>
</dbReference>
<accession>A0ABR9KY82</accession>
<reference evidence="2 3" key="1">
    <citation type="submission" date="2020-10" db="EMBL/GenBank/DDBJ databases">
        <title>Sequencing the genomes of 1000 actinobacteria strains.</title>
        <authorList>
            <person name="Klenk H.-P."/>
        </authorList>
    </citation>
    <scope>NUCLEOTIDE SEQUENCE [LARGE SCALE GENOMIC DNA]</scope>
    <source>
        <strain evidence="2 3">DSM 46661</strain>
    </source>
</reference>
<dbReference type="EMBL" id="JADBEJ010000001">
    <property type="protein sequence ID" value="MBE1573071.1"/>
    <property type="molecule type" value="Genomic_DNA"/>
</dbReference>
<gene>
    <name evidence="2" type="ORF">H4W30_000100</name>
</gene>